<dbReference type="AlphaFoldDB" id="A0A1U7CZS6"/>
<feature type="transmembrane region" description="Helical" evidence="1">
    <location>
        <begin position="7"/>
        <end position="30"/>
    </location>
</feature>
<accession>A0A1U7CZS6</accession>
<evidence type="ECO:0000313" key="3">
    <source>
        <dbReference type="Proteomes" id="UP000186559"/>
    </source>
</evidence>
<evidence type="ECO:0000256" key="1">
    <source>
        <dbReference type="SAM" id="Phobius"/>
    </source>
</evidence>
<name>A0A1U7CZS6_9RHOB</name>
<keyword evidence="3" id="KW-1185">Reference proteome</keyword>
<organism evidence="2 3">
    <name type="scientific">Salipiger profundus</name>
    <dbReference type="NCBI Taxonomy" id="1229727"/>
    <lineage>
        <taxon>Bacteria</taxon>
        <taxon>Pseudomonadati</taxon>
        <taxon>Pseudomonadota</taxon>
        <taxon>Alphaproteobacteria</taxon>
        <taxon>Rhodobacterales</taxon>
        <taxon>Roseobacteraceae</taxon>
        <taxon>Salipiger</taxon>
    </lineage>
</organism>
<dbReference type="OrthoDB" id="367235at2"/>
<proteinExistence type="predicted"/>
<dbReference type="STRING" id="1229727.Ga0080559_TMP586"/>
<dbReference type="EMBL" id="CP014796">
    <property type="protein sequence ID" value="APX21382.1"/>
    <property type="molecule type" value="Genomic_DNA"/>
</dbReference>
<evidence type="ECO:0000313" key="2">
    <source>
        <dbReference type="EMBL" id="APX21382.1"/>
    </source>
</evidence>
<sequence length="110" mass="11694">MTGTDGLACAAFLDQAGWVLLLCFLIGGIWTVGVPLRSWWHDRAAMRASGHKPEETGAAGRHSLREAHHRIAAELFDGPLAKPPVWVVVVTGLSLVLRIALALAKTGCTG</sequence>
<protein>
    <submittedName>
        <fullName evidence="2">Uncharacterized protein</fullName>
    </submittedName>
</protein>
<gene>
    <name evidence="2" type="ORF">Ga0080559_TMP586</name>
</gene>
<dbReference type="KEGG" id="tpro:Ga0080559_TMP586"/>
<keyword evidence="1" id="KW-0812">Transmembrane</keyword>
<keyword evidence="1" id="KW-1133">Transmembrane helix</keyword>
<reference evidence="2 3" key="1">
    <citation type="submission" date="2016-03" db="EMBL/GenBank/DDBJ databases">
        <title>Deep-sea bacteria in the southern Pacific.</title>
        <authorList>
            <person name="Tang K."/>
        </authorList>
    </citation>
    <scope>NUCLEOTIDE SEQUENCE [LARGE SCALE GENOMIC DNA]</scope>
    <source>
        <strain evidence="2 3">JLT2016</strain>
    </source>
</reference>
<keyword evidence="1" id="KW-0472">Membrane</keyword>
<dbReference type="RefSeq" id="WP_076622046.1">
    <property type="nucleotide sequence ID" value="NZ_BMEW01000002.1"/>
</dbReference>
<dbReference type="Proteomes" id="UP000186559">
    <property type="component" value="Chromosome"/>
</dbReference>